<gene>
    <name evidence="1" type="ORF">R53530_LOCUS2175</name>
</gene>
<evidence type="ECO:0000313" key="2">
    <source>
        <dbReference type="Proteomes" id="UP001154255"/>
    </source>
</evidence>
<name>A0A9W4TQL0_9PROT</name>
<reference evidence="1" key="1">
    <citation type="submission" date="2022-10" db="EMBL/GenBank/DDBJ databases">
        <authorList>
            <person name="Botero Cardona J."/>
        </authorList>
    </citation>
    <scope>NUCLEOTIDE SEQUENCE</scope>
    <source>
        <strain evidence="1">LMG 31819</strain>
    </source>
</reference>
<feature type="non-terminal residue" evidence="1">
    <location>
        <position position="44"/>
    </location>
</feature>
<evidence type="ECO:0000313" key="1">
    <source>
        <dbReference type="EMBL" id="CAI3956882.1"/>
    </source>
</evidence>
<dbReference type="EMBL" id="CAMXCM010000009">
    <property type="protein sequence ID" value="CAI3956882.1"/>
    <property type="molecule type" value="Genomic_DNA"/>
</dbReference>
<sequence>MVFNNSSKIEGGKIIILPSGCLGTTEIDLQCKSPTESVFYQFSM</sequence>
<dbReference type="Proteomes" id="UP001154255">
    <property type="component" value="Unassembled WGS sequence"/>
</dbReference>
<dbReference type="AlphaFoldDB" id="A0A9W4TQL0"/>
<proteinExistence type="predicted"/>
<accession>A0A9W4TQL0</accession>
<organism evidence="1 2">
    <name type="scientific">Commensalibacter communis</name>
    <dbReference type="NCBI Taxonomy" id="2972786"/>
    <lineage>
        <taxon>Bacteria</taxon>
        <taxon>Pseudomonadati</taxon>
        <taxon>Pseudomonadota</taxon>
        <taxon>Alphaproteobacteria</taxon>
        <taxon>Acetobacterales</taxon>
        <taxon>Acetobacteraceae</taxon>
    </lineage>
</organism>
<comment type="caution">
    <text evidence="1">The sequence shown here is derived from an EMBL/GenBank/DDBJ whole genome shotgun (WGS) entry which is preliminary data.</text>
</comment>
<protein>
    <submittedName>
        <fullName evidence="1">Uncharacterized protein</fullName>
    </submittedName>
</protein>